<gene>
    <name evidence="1" type="ORF">SAMN04489713_105413</name>
</gene>
<name>A0A1I5GUV1_9ACTN</name>
<protein>
    <submittedName>
        <fullName evidence="1">Uncharacterized protein</fullName>
    </submittedName>
</protein>
<dbReference type="Proteomes" id="UP000183413">
    <property type="component" value="Unassembled WGS sequence"/>
</dbReference>
<keyword evidence="2" id="KW-1185">Reference proteome</keyword>
<dbReference type="eggNOG" id="ENOG5033AKH">
    <property type="taxonomic scope" value="Bacteria"/>
</dbReference>
<dbReference type="InterPro" id="IPR049735">
    <property type="entry name" value="NovE/LmbU-like"/>
</dbReference>
<dbReference type="InParanoid" id="A0A1I5GUV1"/>
<dbReference type="EMBL" id="FOVH01000005">
    <property type="protein sequence ID" value="SFO39606.1"/>
    <property type="molecule type" value="Genomic_DNA"/>
</dbReference>
<dbReference type="RefSeq" id="WP_021596669.1">
    <property type="nucleotide sequence ID" value="NZ_CP083237.1"/>
</dbReference>
<dbReference type="NCBIfam" id="NF038070">
    <property type="entry name" value="LmbU_fam_TF"/>
    <property type="match status" value="1"/>
</dbReference>
<organism evidence="1 2">
    <name type="scientific">Actinomadura madurae</name>
    <dbReference type="NCBI Taxonomy" id="1993"/>
    <lineage>
        <taxon>Bacteria</taxon>
        <taxon>Bacillati</taxon>
        <taxon>Actinomycetota</taxon>
        <taxon>Actinomycetes</taxon>
        <taxon>Streptosporangiales</taxon>
        <taxon>Thermomonosporaceae</taxon>
        <taxon>Actinomadura</taxon>
    </lineage>
</organism>
<reference evidence="1 2" key="1">
    <citation type="submission" date="2016-10" db="EMBL/GenBank/DDBJ databases">
        <authorList>
            <person name="de Groot N.N."/>
        </authorList>
    </citation>
    <scope>NUCLEOTIDE SEQUENCE [LARGE SCALE GENOMIC DNA]</scope>
    <source>
        <strain evidence="1 2">DSM 43067</strain>
    </source>
</reference>
<proteinExistence type="predicted"/>
<dbReference type="OrthoDB" id="3383999at2"/>
<dbReference type="GeneID" id="99652317"/>
<evidence type="ECO:0000313" key="2">
    <source>
        <dbReference type="Proteomes" id="UP000183413"/>
    </source>
</evidence>
<accession>A0A1I5GUV1</accession>
<dbReference type="AlphaFoldDB" id="A0A1I5GUV1"/>
<sequence>MTKRTSLLLPEELSIESWVSIGQEISVIADASSWWLGDWLVYGQEMYPGRYRRAMKGTGLSYQTLRNYAWIARRFPMSRRRDTLSMQHHAEVVALPDAEQDEWLDRAALDGWSVTELRRRLRAARQNRPADAAADPTFILRVNVDAERQRRWEEAAEQTGADLTRWVCDALDRAAVNVLENDDK</sequence>
<evidence type="ECO:0000313" key="1">
    <source>
        <dbReference type="EMBL" id="SFO39606.1"/>
    </source>
</evidence>